<protein>
    <recommendedName>
        <fullName evidence="1">PilZ domain-containing protein</fullName>
    </recommendedName>
</protein>
<sequence length="137" mass="15550">MIKALENKRINEKEAVSREPRIRKLVKIELFADDSGPHDSIVRNLSTFGVRATSPVTLQPGQLVEIKKAGFGSVSGTVRWVSGREFGMQFDEPINIDQFNFGRDNDRGHFLKKIDNGHVWNGFQTADSHKRPGFRKK</sequence>
<evidence type="ECO:0000313" key="2">
    <source>
        <dbReference type="EMBL" id="QTD56516.1"/>
    </source>
</evidence>
<dbReference type="Proteomes" id="UP000663923">
    <property type="component" value="Chromosome"/>
</dbReference>
<feature type="domain" description="PilZ" evidence="1">
    <location>
        <begin position="18"/>
        <end position="98"/>
    </location>
</feature>
<dbReference type="Pfam" id="PF07238">
    <property type="entry name" value="PilZ"/>
    <property type="match status" value="1"/>
</dbReference>
<proteinExistence type="predicted"/>
<evidence type="ECO:0000259" key="1">
    <source>
        <dbReference type="Pfam" id="PF07238"/>
    </source>
</evidence>
<gene>
    <name evidence="2" type="ORF">J4G78_02660</name>
</gene>
<accession>A0ABX7T5W3</accession>
<dbReference type="EMBL" id="CP071794">
    <property type="protein sequence ID" value="QTD56516.1"/>
    <property type="molecule type" value="Genomic_DNA"/>
</dbReference>
<organism evidence="2 3">
    <name type="scientific">Parasphingorhabdus cellanae</name>
    <dbReference type="NCBI Taxonomy" id="2806553"/>
    <lineage>
        <taxon>Bacteria</taxon>
        <taxon>Pseudomonadati</taxon>
        <taxon>Pseudomonadota</taxon>
        <taxon>Alphaproteobacteria</taxon>
        <taxon>Sphingomonadales</taxon>
        <taxon>Sphingomonadaceae</taxon>
        <taxon>Parasphingorhabdus</taxon>
    </lineage>
</organism>
<dbReference type="RefSeq" id="WP_207988336.1">
    <property type="nucleotide sequence ID" value="NZ_CP071794.1"/>
</dbReference>
<name>A0ABX7T5W3_9SPHN</name>
<keyword evidence="3" id="KW-1185">Reference proteome</keyword>
<dbReference type="InterPro" id="IPR009875">
    <property type="entry name" value="PilZ_domain"/>
</dbReference>
<evidence type="ECO:0000313" key="3">
    <source>
        <dbReference type="Proteomes" id="UP000663923"/>
    </source>
</evidence>
<reference evidence="2 3" key="1">
    <citation type="submission" date="2021-03" db="EMBL/GenBank/DDBJ databases">
        <title>Complete genome of Parasphingorhabdus_sp.JHSY0214.</title>
        <authorList>
            <person name="Yoo J.H."/>
            <person name="Bae J.W."/>
        </authorList>
    </citation>
    <scope>NUCLEOTIDE SEQUENCE [LARGE SCALE GENOMIC DNA]</scope>
    <source>
        <strain evidence="2 3">JHSY0214</strain>
    </source>
</reference>